<dbReference type="PROSITE" id="PS00498">
    <property type="entry name" value="TYROSINASE_2"/>
    <property type="match status" value="1"/>
</dbReference>
<accession>A0A6P2D548</accession>
<dbReference type="AlphaFoldDB" id="A0A6P2D548"/>
<organism evidence="5 6">
    <name type="scientific">Gemmata massiliana</name>
    <dbReference type="NCBI Taxonomy" id="1210884"/>
    <lineage>
        <taxon>Bacteria</taxon>
        <taxon>Pseudomonadati</taxon>
        <taxon>Planctomycetota</taxon>
        <taxon>Planctomycetia</taxon>
        <taxon>Gemmatales</taxon>
        <taxon>Gemmataceae</taxon>
        <taxon>Gemmata</taxon>
    </lineage>
</organism>
<feature type="domain" description="Tyrosinase copper-binding" evidence="4">
    <location>
        <begin position="214"/>
        <end position="225"/>
    </location>
</feature>
<dbReference type="PRINTS" id="PR00092">
    <property type="entry name" value="TYROSINASE"/>
</dbReference>
<name>A0A6P2D548_9BACT</name>
<dbReference type="Gene3D" id="1.10.1280.10">
    <property type="entry name" value="Di-copper center containing domain from catechol oxidase"/>
    <property type="match status" value="1"/>
</dbReference>
<gene>
    <name evidence="5" type="ORF">SOIL9_16870</name>
</gene>
<proteinExistence type="predicted"/>
<protein>
    <recommendedName>
        <fullName evidence="4">Tyrosinase copper-binding domain-containing protein</fullName>
    </recommendedName>
</protein>
<dbReference type="EMBL" id="LR593886">
    <property type="protein sequence ID" value="VTR96027.1"/>
    <property type="molecule type" value="Genomic_DNA"/>
</dbReference>
<dbReference type="PANTHER" id="PTHR11474">
    <property type="entry name" value="TYROSINASE FAMILY MEMBER"/>
    <property type="match status" value="1"/>
</dbReference>
<dbReference type="Pfam" id="PF00264">
    <property type="entry name" value="Tyrosinase"/>
    <property type="match status" value="2"/>
</dbReference>
<dbReference type="PANTHER" id="PTHR11474:SF76">
    <property type="entry name" value="SHKT DOMAIN-CONTAINING PROTEIN"/>
    <property type="match status" value="1"/>
</dbReference>
<sequence>MTRREFARSASVAFALPALFPGQACAQNKFWVRKELNSLTVAEWDAFDKVVGCMIDTDKTWKPVAEIHNESCPHGNWFFLPWHRAYIHAFEQHARTICKDFTLPYWDWTARPDFPKRFLEMGNLKRATRVDANLKRPARADVVGQNALDLAFSTQLFTVFGGRPNPKDPKDLRYDRGAGVLEIGPHGGIHLYVGQNLGKQGRPGDMFTDLAPLDPIFWVHHANVDRLWAEWCYERGRPPKSKTWPDIQKGDWATKRLEFTINKKDYNYHVSDCLSTFDMGYTYESFGSNKKDSVVTFPEKVTTEPKQLTEVVKDGLVTTKSATTVEVTKYTADEIKMWAIKVSNNKEDTKTPGEIHAWVDFSSVPLSGGILKVFVNNPKADQRSGEKDSSYAGSIVFFPRKHGHTINRHHTTCVALTKALRATDYFKKPEVGISLTFVADSIAEGEESVARIERLSIEMLPVA</sequence>
<evidence type="ECO:0000256" key="3">
    <source>
        <dbReference type="SAM" id="SignalP"/>
    </source>
</evidence>
<reference evidence="5 6" key="1">
    <citation type="submission" date="2019-05" db="EMBL/GenBank/DDBJ databases">
        <authorList>
            <consortium name="Science for Life Laboratories"/>
        </authorList>
    </citation>
    <scope>NUCLEOTIDE SEQUENCE [LARGE SCALE GENOMIC DNA]</scope>
    <source>
        <strain evidence="5">Soil9</strain>
    </source>
</reference>
<dbReference type="KEGG" id="gms:SOIL9_16870"/>
<dbReference type="RefSeq" id="WP_162670369.1">
    <property type="nucleotide sequence ID" value="NZ_LR593886.1"/>
</dbReference>
<evidence type="ECO:0000256" key="1">
    <source>
        <dbReference type="ARBA" id="ARBA00022723"/>
    </source>
</evidence>
<evidence type="ECO:0000259" key="4">
    <source>
        <dbReference type="PROSITE" id="PS00498"/>
    </source>
</evidence>
<evidence type="ECO:0000313" key="5">
    <source>
        <dbReference type="EMBL" id="VTR96027.1"/>
    </source>
</evidence>
<evidence type="ECO:0000256" key="2">
    <source>
        <dbReference type="ARBA" id="ARBA00023008"/>
    </source>
</evidence>
<keyword evidence="2" id="KW-0186">Copper</keyword>
<feature type="signal peptide" evidence="3">
    <location>
        <begin position="1"/>
        <end position="26"/>
    </location>
</feature>
<dbReference type="InterPro" id="IPR008922">
    <property type="entry name" value="Di-copper_centre_dom_sf"/>
</dbReference>
<dbReference type="GO" id="GO:0046872">
    <property type="term" value="F:metal ion binding"/>
    <property type="evidence" value="ECO:0007669"/>
    <property type="project" value="UniProtKB-KW"/>
</dbReference>
<keyword evidence="1" id="KW-0479">Metal-binding</keyword>
<dbReference type="InterPro" id="IPR002227">
    <property type="entry name" value="Tyrosinase_Cu-bd"/>
</dbReference>
<evidence type="ECO:0000313" key="6">
    <source>
        <dbReference type="Proteomes" id="UP000464178"/>
    </source>
</evidence>
<keyword evidence="3" id="KW-0732">Signal</keyword>
<dbReference type="InterPro" id="IPR050316">
    <property type="entry name" value="Tyrosinase/Hemocyanin"/>
</dbReference>
<dbReference type="GO" id="GO:0016491">
    <property type="term" value="F:oxidoreductase activity"/>
    <property type="evidence" value="ECO:0007669"/>
    <property type="project" value="InterPro"/>
</dbReference>
<dbReference type="SUPFAM" id="SSF48056">
    <property type="entry name" value="Di-copper centre-containing domain"/>
    <property type="match status" value="1"/>
</dbReference>
<keyword evidence="6" id="KW-1185">Reference proteome</keyword>
<feature type="chain" id="PRO_5026760989" description="Tyrosinase copper-binding domain-containing protein" evidence="3">
    <location>
        <begin position="27"/>
        <end position="463"/>
    </location>
</feature>
<dbReference type="Proteomes" id="UP000464178">
    <property type="component" value="Chromosome"/>
</dbReference>